<feature type="compositionally biased region" description="Low complexity" evidence="6">
    <location>
        <begin position="90"/>
        <end position="99"/>
    </location>
</feature>
<dbReference type="PROSITE" id="PS00678">
    <property type="entry name" value="WD_REPEATS_1"/>
    <property type="match status" value="1"/>
</dbReference>
<evidence type="ECO:0000256" key="1">
    <source>
        <dbReference type="ARBA" id="ARBA00004496"/>
    </source>
</evidence>
<dbReference type="GO" id="GO:0042073">
    <property type="term" value="P:intraciliary transport"/>
    <property type="evidence" value="ECO:0007669"/>
    <property type="project" value="TreeGrafter"/>
</dbReference>
<dbReference type="GO" id="GO:0097014">
    <property type="term" value="C:ciliary plasm"/>
    <property type="evidence" value="ECO:0007669"/>
    <property type="project" value="TreeGrafter"/>
</dbReference>
<evidence type="ECO:0000313" key="8">
    <source>
        <dbReference type="Proteomes" id="UP001162640"/>
    </source>
</evidence>
<proteinExistence type="predicted"/>
<evidence type="ECO:0000256" key="5">
    <source>
        <dbReference type="PROSITE-ProRule" id="PRU00221"/>
    </source>
</evidence>
<evidence type="ECO:0000256" key="3">
    <source>
        <dbReference type="ARBA" id="ARBA00022574"/>
    </source>
</evidence>
<dbReference type="Gene3D" id="2.130.10.10">
    <property type="entry name" value="YVTN repeat-like/Quinoprotein amine dehydrogenase"/>
    <property type="match status" value="2"/>
</dbReference>
<dbReference type="GO" id="GO:0045504">
    <property type="term" value="F:dynein heavy chain binding"/>
    <property type="evidence" value="ECO:0007669"/>
    <property type="project" value="TreeGrafter"/>
</dbReference>
<dbReference type="AlphaFoldDB" id="A0A9W7AHH9"/>
<comment type="subcellular location">
    <subcellularLocation>
        <location evidence="1">Cytoplasm</location>
    </subcellularLocation>
</comment>
<feature type="region of interest" description="Disordered" evidence="6">
    <location>
        <begin position="1"/>
        <end position="99"/>
    </location>
</feature>
<feature type="region of interest" description="Disordered" evidence="6">
    <location>
        <begin position="139"/>
        <end position="161"/>
    </location>
</feature>
<protein>
    <recommendedName>
        <fullName evidence="9">WD40 repeat-like protein</fullName>
    </recommendedName>
</protein>
<accession>A0A9W7AHH9</accession>
<keyword evidence="3 5" id="KW-0853">WD repeat</keyword>
<dbReference type="GO" id="GO:0005868">
    <property type="term" value="C:cytoplasmic dynein complex"/>
    <property type="evidence" value="ECO:0007669"/>
    <property type="project" value="TreeGrafter"/>
</dbReference>
<gene>
    <name evidence="7" type="ORF">TL16_g05173</name>
</gene>
<dbReference type="InterPro" id="IPR001680">
    <property type="entry name" value="WD40_rpt"/>
</dbReference>
<comment type="caution">
    <text evidence="7">The sequence shown here is derived from an EMBL/GenBank/DDBJ whole genome shotgun (WGS) entry which is preliminary data.</text>
</comment>
<feature type="compositionally biased region" description="Acidic residues" evidence="6">
    <location>
        <begin position="145"/>
        <end position="161"/>
    </location>
</feature>
<dbReference type="InterPro" id="IPR050687">
    <property type="entry name" value="Dynein_IC"/>
</dbReference>
<dbReference type="GO" id="GO:0045503">
    <property type="term" value="F:dynein light chain binding"/>
    <property type="evidence" value="ECO:0007669"/>
    <property type="project" value="TreeGrafter"/>
</dbReference>
<dbReference type="InterPro" id="IPR036322">
    <property type="entry name" value="WD40_repeat_dom_sf"/>
</dbReference>
<dbReference type="SUPFAM" id="SSF50978">
    <property type="entry name" value="WD40 repeat-like"/>
    <property type="match status" value="1"/>
</dbReference>
<dbReference type="SMART" id="SM00320">
    <property type="entry name" value="WD40"/>
    <property type="match status" value="5"/>
</dbReference>
<dbReference type="EMBL" id="BLQM01000149">
    <property type="protein sequence ID" value="GMH69502.1"/>
    <property type="molecule type" value="Genomic_DNA"/>
</dbReference>
<keyword evidence="2" id="KW-0963">Cytoplasm</keyword>
<evidence type="ECO:0000313" key="7">
    <source>
        <dbReference type="EMBL" id="GMH69502.1"/>
    </source>
</evidence>
<dbReference type="Pfam" id="PF00400">
    <property type="entry name" value="WD40"/>
    <property type="match status" value="1"/>
</dbReference>
<name>A0A9W7AHH9_9STRA</name>
<dbReference type="PANTHER" id="PTHR12442">
    <property type="entry name" value="DYNEIN INTERMEDIATE CHAIN"/>
    <property type="match status" value="1"/>
</dbReference>
<dbReference type="InterPro" id="IPR019775">
    <property type="entry name" value="WD40_repeat_CS"/>
</dbReference>
<organism evidence="7 8">
    <name type="scientific">Triparma laevis f. inornata</name>
    <dbReference type="NCBI Taxonomy" id="1714386"/>
    <lineage>
        <taxon>Eukaryota</taxon>
        <taxon>Sar</taxon>
        <taxon>Stramenopiles</taxon>
        <taxon>Ochrophyta</taxon>
        <taxon>Bolidophyceae</taxon>
        <taxon>Parmales</taxon>
        <taxon>Triparmaceae</taxon>
        <taxon>Triparma</taxon>
    </lineage>
</organism>
<evidence type="ECO:0000256" key="4">
    <source>
        <dbReference type="ARBA" id="ARBA00022737"/>
    </source>
</evidence>
<dbReference type="Proteomes" id="UP001162640">
    <property type="component" value="Unassembled WGS sequence"/>
</dbReference>
<evidence type="ECO:0000256" key="6">
    <source>
        <dbReference type="SAM" id="MobiDB-lite"/>
    </source>
</evidence>
<dbReference type="InterPro" id="IPR015943">
    <property type="entry name" value="WD40/YVTN_repeat-like_dom_sf"/>
</dbReference>
<evidence type="ECO:0000256" key="2">
    <source>
        <dbReference type="ARBA" id="ARBA00022490"/>
    </source>
</evidence>
<feature type="compositionally biased region" description="Polar residues" evidence="6">
    <location>
        <begin position="20"/>
        <end position="42"/>
    </location>
</feature>
<dbReference type="PROSITE" id="PS50082">
    <property type="entry name" value="WD_REPEATS_2"/>
    <property type="match status" value="1"/>
</dbReference>
<feature type="repeat" description="WD" evidence="5">
    <location>
        <begin position="355"/>
        <end position="398"/>
    </location>
</feature>
<keyword evidence="4" id="KW-0677">Repeat</keyword>
<sequence>MSESKYADPDPQTDPIDLSYKQQPLPGSSSYDDSNNDQPSSESKLDPENDDDSTSTDALPPNPPKISPFTDFSNPPTLLQPPTNSRFHGSLTTDTSTSCDLLTSKDTSTQAIMTSSSGVQVDFKADAEHCKPIKKHCKEDKKDDENDDYDDDDYEEEKGGDENADLLNFLKKVAPGMLDELRSNLESQAFDNVEKDWGGIGSSENTVDHLHSLTLDWSKIEITAKQHNNGSLNDFGRNEAKINTAAEEEIPGLETTGVAWNATGAIIIATFGLLNNPGWCNSRGALAAWNLTDRNFSSRKPSVFVEHSSHLMCVIAHPVKPAVFVSGSFNGEILVYDTSLPSPLTAASKIDDYFHREPISSLSFVPDPVSNGSYVLVSVSGDGKVLFWDIDKLKAPTRGVMVLKESKENSPRLGGSALATQGEGGGDLWVGSEGGRVVRVQGRDKAPAKPGKMKACDMKWSTNALQAIYRVPAHQRDELIRLIEKRAKSDKRRGVDLSAIYAARPPFSSIFPVGTVFSYRGHEGRVGGIDCSSFSKKVFATGGSDGEVHVYNMLSKDPIRVLEGRGAVSAVKWSKTRSSILAWAGEGGVVVSDVINGEETTLSPAWKEPTSTNSSSNDDENLDDAPPAPSTNSIFSSLFKPATFSSLAFNGKVRNLIAARDANGVVHVWRLPQDLVGRTNQISEEQARRSEERSDELRIR</sequence>
<reference evidence="8" key="1">
    <citation type="journal article" date="2023" name="Commun. Biol.">
        <title>Genome analysis of Parmales, the sister group of diatoms, reveals the evolutionary specialization of diatoms from phago-mixotrophs to photoautotrophs.</title>
        <authorList>
            <person name="Ban H."/>
            <person name="Sato S."/>
            <person name="Yoshikawa S."/>
            <person name="Yamada K."/>
            <person name="Nakamura Y."/>
            <person name="Ichinomiya M."/>
            <person name="Sato N."/>
            <person name="Blanc-Mathieu R."/>
            <person name="Endo H."/>
            <person name="Kuwata A."/>
            <person name="Ogata H."/>
        </authorList>
    </citation>
    <scope>NUCLEOTIDE SEQUENCE [LARGE SCALE GENOMIC DNA]</scope>
</reference>
<evidence type="ECO:0008006" key="9">
    <source>
        <dbReference type="Google" id="ProtNLM"/>
    </source>
</evidence>
<feature type="compositionally biased region" description="Polar residues" evidence="6">
    <location>
        <begin position="70"/>
        <end position="87"/>
    </location>
</feature>
<feature type="region of interest" description="Disordered" evidence="6">
    <location>
        <begin position="601"/>
        <end position="629"/>
    </location>
</feature>
<dbReference type="PANTHER" id="PTHR12442:SF26">
    <property type="entry name" value="CYTOPLASMIC DYNEIN 2 INTERMEDIATE CHAIN 2"/>
    <property type="match status" value="1"/>
</dbReference>